<evidence type="ECO:0000313" key="7">
    <source>
        <dbReference type="EMBL" id="QSX77842.1"/>
    </source>
</evidence>
<feature type="domain" description="Phytochrome chromophore attachment site" evidence="6">
    <location>
        <begin position="145"/>
        <end position="302"/>
    </location>
</feature>
<dbReference type="AlphaFoldDB" id="A0A975ARN2"/>
<dbReference type="PRINTS" id="PR01033">
    <property type="entry name" value="PHYTOCHROME"/>
</dbReference>
<evidence type="ECO:0000256" key="5">
    <source>
        <dbReference type="SAM" id="MobiDB-lite"/>
    </source>
</evidence>
<dbReference type="Gene3D" id="3.30.450.270">
    <property type="match status" value="1"/>
</dbReference>
<protein>
    <submittedName>
        <fullName evidence="7">GAF domain-containing protein</fullName>
    </submittedName>
</protein>
<evidence type="ECO:0000256" key="1">
    <source>
        <dbReference type="ARBA" id="ARBA00022543"/>
    </source>
</evidence>
<dbReference type="SUPFAM" id="SSF55785">
    <property type="entry name" value="PYP-like sensor domain (PAS domain)"/>
    <property type="match status" value="1"/>
</dbReference>
<evidence type="ECO:0000313" key="8">
    <source>
        <dbReference type="Proteomes" id="UP000639274"/>
    </source>
</evidence>
<name>A0A975ARN2_9GAMM</name>
<dbReference type="SMART" id="SM00065">
    <property type="entry name" value="GAF"/>
    <property type="match status" value="1"/>
</dbReference>
<dbReference type="Pfam" id="PF01590">
    <property type="entry name" value="GAF"/>
    <property type="match status" value="1"/>
</dbReference>
<dbReference type="EMBL" id="CP071518">
    <property type="protein sequence ID" value="QSX77842.1"/>
    <property type="molecule type" value="Genomic_DNA"/>
</dbReference>
<dbReference type="Pfam" id="PF00360">
    <property type="entry name" value="PHY"/>
    <property type="match status" value="1"/>
</dbReference>
<feature type="region of interest" description="Disordered" evidence="5">
    <location>
        <begin position="461"/>
        <end position="489"/>
    </location>
</feature>
<proteinExistence type="predicted"/>
<keyword evidence="2" id="KW-0716">Sensory transduction</keyword>
<organism evidence="7 8">
    <name type="scientific">Agrilutibacter solisilvae</name>
    <dbReference type="NCBI Taxonomy" id="2763317"/>
    <lineage>
        <taxon>Bacteria</taxon>
        <taxon>Pseudomonadati</taxon>
        <taxon>Pseudomonadota</taxon>
        <taxon>Gammaproteobacteria</taxon>
        <taxon>Lysobacterales</taxon>
        <taxon>Lysobacteraceae</taxon>
        <taxon>Agrilutibacter</taxon>
    </lineage>
</organism>
<dbReference type="Pfam" id="PF08446">
    <property type="entry name" value="PAS_2"/>
    <property type="match status" value="1"/>
</dbReference>
<gene>
    <name evidence="7" type="ORF">I8J32_014095</name>
</gene>
<keyword evidence="8" id="KW-1185">Reference proteome</keyword>
<dbReference type="Gene3D" id="3.30.450.20">
    <property type="entry name" value="PAS domain"/>
    <property type="match status" value="1"/>
</dbReference>
<dbReference type="Gene3D" id="3.30.450.40">
    <property type="match status" value="1"/>
</dbReference>
<evidence type="ECO:0000256" key="2">
    <source>
        <dbReference type="ARBA" id="ARBA00022606"/>
    </source>
</evidence>
<dbReference type="GO" id="GO:0006355">
    <property type="term" value="P:regulation of DNA-templated transcription"/>
    <property type="evidence" value="ECO:0007669"/>
    <property type="project" value="InterPro"/>
</dbReference>
<dbReference type="GO" id="GO:0009881">
    <property type="term" value="F:photoreceptor activity"/>
    <property type="evidence" value="ECO:0007669"/>
    <property type="project" value="UniProtKB-KW"/>
</dbReference>
<dbReference type="PANTHER" id="PTHR43065">
    <property type="entry name" value="SENSOR HISTIDINE KINASE"/>
    <property type="match status" value="1"/>
</dbReference>
<dbReference type="InterPro" id="IPR003018">
    <property type="entry name" value="GAF"/>
</dbReference>
<dbReference type="PROSITE" id="PS50046">
    <property type="entry name" value="PHYTOCHROME_2"/>
    <property type="match status" value="1"/>
</dbReference>
<dbReference type="KEGG" id="lsf:I8J32_014095"/>
<dbReference type="InterPro" id="IPR029016">
    <property type="entry name" value="GAF-like_dom_sf"/>
</dbReference>
<accession>A0A975ARN2</accession>
<dbReference type="Proteomes" id="UP000639274">
    <property type="component" value="Chromosome"/>
</dbReference>
<dbReference type="GO" id="GO:0009584">
    <property type="term" value="P:detection of visible light"/>
    <property type="evidence" value="ECO:0007669"/>
    <property type="project" value="InterPro"/>
</dbReference>
<dbReference type="SUPFAM" id="SSF55781">
    <property type="entry name" value="GAF domain-like"/>
    <property type="match status" value="2"/>
</dbReference>
<dbReference type="InterPro" id="IPR016132">
    <property type="entry name" value="Phyto_chromo_attachment"/>
</dbReference>
<dbReference type="InterPro" id="IPR013654">
    <property type="entry name" value="PAS_2"/>
</dbReference>
<dbReference type="InterPro" id="IPR035965">
    <property type="entry name" value="PAS-like_dom_sf"/>
</dbReference>
<keyword evidence="4" id="KW-0675">Receptor</keyword>
<keyword evidence="3" id="KW-0157">Chromophore</keyword>
<evidence type="ECO:0000259" key="6">
    <source>
        <dbReference type="PROSITE" id="PS50046"/>
    </source>
</evidence>
<evidence type="ECO:0000256" key="4">
    <source>
        <dbReference type="ARBA" id="ARBA00023170"/>
    </source>
</evidence>
<feature type="compositionally biased region" description="Polar residues" evidence="5">
    <location>
        <begin position="480"/>
        <end position="489"/>
    </location>
</feature>
<dbReference type="PANTHER" id="PTHR43065:SF42">
    <property type="entry name" value="TWO-COMPONENT SENSOR PPRA"/>
    <property type="match status" value="1"/>
</dbReference>
<keyword evidence="1" id="KW-0600">Photoreceptor protein</keyword>
<sequence>MIQDPILQRALDECMREPIHLSGAIQPHGVLLVYERHSSRIVAASQNATSLFAMDRLIDLPVSDVLDPAAVAALDAMVLRGETRSSSQFIAQANVGEWGSVHDVSAHLAGTLVHVELEPVSTQAAGGSSASGAHAMAAALEGMSAGHDFFQAVAEQVRELVGYDRVMVYRFLHDHSGEVIAEACAQDMSPYLGLRYPASDIPAQARALYLSNRIRVIPDVGYAPVPVLLSQALDGPLDMSYDVLRSVSPVHVEYLRNMGIAASMSVSLIVEGRLWGLVACHHRTPRLVPARQRTVLDMFGRHVSLILGARDLRESGERLAQAREYCDRLEERLSGVADAGEELRVAVANLRDALPGDGCALLWGGRWLVGGVVPAPEVLEQALTWARTHAAGQMACTEVASDWRDASSPAGDGCGVLAVRMPNAWMTGCSCSGGSNATRCAGRAARTAPSSSTRAPCALVRGPASKRGTSRSPAWRFRGPTTTSASSIA</sequence>
<evidence type="ECO:0000256" key="3">
    <source>
        <dbReference type="ARBA" id="ARBA00022991"/>
    </source>
</evidence>
<dbReference type="InterPro" id="IPR043150">
    <property type="entry name" value="Phytochrome_PHY_sf"/>
</dbReference>
<dbReference type="InterPro" id="IPR001294">
    <property type="entry name" value="Phytochrome"/>
</dbReference>
<dbReference type="InterPro" id="IPR013515">
    <property type="entry name" value="Phytochrome_cen-reg"/>
</dbReference>
<reference evidence="7 8" key="1">
    <citation type="submission" date="2021-03" db="EMBL/GenBank/DDBJ databases">
        <title>Lysobacter sp. nov. isolated from soil of gangwondo yeongwol, south Korea.</title>
        <authorList>
            <person name="Kim K.R."/>
            <person name="Kim K.H."/>
            <person name="Jeon C.O."/>
        </authorList>
    </citation>
    <scope>NUCLEOTIDE SEQUENCE [LARGE SCALE GENOMIC DNA]</scope>
    <source>
        <strain evidence="7 8">R19</strain>
    </source>
</reference>